<feature type="domain" description="Xylose isomerase-like TIM barrel" evidence="1">
    <location>
        <begin position="20"/>
        <end position="257"/>
    </location>
</feature>
<dbReference type="InterPro" id="IPR050312">
    <property type="entry name" value="IolE/XylAMocC-like"/>
</dbReference>
<dbReference type="PANTHER" id="PTHR12110">
    <property type="entry name" value="HYDROXYPYRUVATE ISOMERASE"/>
    <property type="match status" value="1"/>
</dbReference>
<dbReference type="Gene3D" id="3.20.20.150">
    <property type="entry name" value="Divalent-metal-dependent TIM barrel enzymes"/>
    <property type="match status" value="1"/>
</dbReference>
<dbReference type="STRING" id="1921510.BSL82_13905"/>
<dbReference type="SUPFAM" id="SSF51658">
    <property type="entry name" value="Xylose isomerase-like"/>
    <property type="match status" value="1"/>
</dbReference>
<protein>
    <recommendedName>
        <fullName evidence="1">Xylose isomerase-like TIM barrel domain-containing protein</fullName>
    </recommendedName>
</protein>
<reference evidence="3" key="1">
    <citation type="submission" date="2016-11" db="EMBL/GenBank/DDBJ databases">
        <title>Complete Genome Sequence of alachlor-degrading Sphingomonas sp. strain JJ-A5.</title>
        <authorList>
            <person name="Lee H."/>
            <person name="Ka J.-O."/>
        </authorList>
    </citation>
    <scope>NUCLEOTIDE SEQUENCE [LARGE SCALE GENOMIC DNA]</scope>
    <source>
        <strain evidence="3">JJ-A5</strain>
    </source>
</reference>
<dbReference type="OrthoDB" id="7507692at2"/>
<dbReference type="Proteomes" id="UP000182063">
    <property type="component" value="Chromosome"/>
</dbReference>
<dbReference type="KEGG" id="sphj:BSL82_13905"/>
<dbReference type="AlphaFoldDB" id="A0A1L3ZX87"/>
<evidence type="ECO:0000313" key="2">
    <source>
        <dbReference type="EMBL" id="API60248.1"/>
    </source>
</evidence>
<accession>A0A1L3ZX87</accession>
<dbReference type="InterPro" id="IPR013022">
    <property type="entry name" value="Xyl_isomerase-like_TIM-brl"/>
</dbReference>
<dbReference type="Pfam" id="PF01261">
    <property type="entry name" value="AP_endonuc_2"/>
    <property type="match status" value="1"/>
</dbReference>
<sequence length="279" mass="30420">MTRMMWSGTVRALPFREQVKAARVAGCTALSISPMSYDLWRAAGISTRDMLAMAADEGVRVTHLDPITRWHDNWLPDNMDPQLCPLGVIGYDVDDFFRIADALEVDTISAMVTGEAGRSDLDRMTEDFAALCDRAGRMGLRCDLEFVPMWALPDLESAWYVLDNADRANSGLTFDLWHYLRGNPDPELLSSIPGNKIASVQLTDGLAQPFGNDLLVDCLMHRALPGKGALPIRAVLGQLGAIGALDNIVGFEVFSSAMDSLDAQALGEACRNSLADLDV</sequence>
<dbReference type="PANTHER" id="PTHR12110:SF48">
    <property type="entry name" value="BLL3656 PROTEIN"/>
    <property type="match status" value="1"/>
</dbReference>
<name>A0A1L3ZX87_9SPHN</name>
<gene>
    <name evidence="2" type="ORF">BSL82_13905</name>
</gene>
<keyword evidence="3" id="KW-1185">Reference proteome</keyword>
<proteinExistence type="predicted"/>
<dbReference type="EMBL" id="CP018221">
    <property type="protein sequence ID" value="API60248.1"/>
    <property type="molecule type" value="Genomic_DNA"/>
</dbReference>
<dbReference type="InterPro" id="IPR036237">
    <property type="entry name" value="Xyl_isomerase-like_sf"/>
</dbReference>
<evidence type="ECO:0000259" key="1">
    <source>
        <dbReference type="Pfam" id="PF01261"/>
    </source>
</evidence>
<evidence type="ECO:0000313" key="3">
    <source>
        <dbReference type="Proteomes" id="UP000182063"/>
    </source>
</evidence>
<organism evidence="2 3">
    <name type="scientific">Tardibacter chloracetimidivorans</name>
    <dbReference type="NCBI Taxonomy" id="1921510"/>
    <lineage>
        <taxon>Bacteria</taxon>
        <taxon>Pseudomonadati</taxon>
        <taxon>Pseudomonadota</taxon>
        <taxon>Alphaproteobacteria</taxon>
        <taxon>Sphingomonadales</taxon>
        <taxon>Sphingomonadaceae</taxon>
        <taxon>Tardibacter</taxon>
    </lineage>
</organism>